<dbReference type="AlphaFoldDB" id="A0A9D3WXK1"/>
<comment type="caution">
    <text evidence="2">The sequence shown here is derived from an EMBL/GenBank/DDBJ whole genome shotgun (WGS) entry which is preliminary data.</text>
</comment>
<reference evidence="2" key="1">
    <citation type="submission" date="2021-09" db="EMBL/GenBank/DDBJ databases">
        <title>The genome of Mauremys mutica provides insights into the evolution of semi-aquatic lifestyle.</title>
        <authorList>
            <person name="Gong S."/>
            <person name="Gao Y."/>
        </authorList>
    </citation>
    <scope>NUCLEOTIDE SEQUENCE</scope>
    <source>
        <strain evidence="2">MM-2020</strain>
        <tissue evidence="2">Muscle</tissue>
    </source>
</reference>
<evidence type="ECO:0000313" key="3">
    <source>
        <dbReference type="Proteomes" id="UP000827986"/>
    </source>
</evidence>
<evidence type="ECO:0000256" key="1">
    <source>
        <dbReference type="SAM" id="MobiDB-lite"/>
    </source>
</evidence>
<proteinExistence type="predicted"/>
<protein>
    <submittedName>
        <fullName evidence="2">Uncharacterized protein</fullName>
    </submittedName>
</protein>
<dbReference type="EMBL" id="JAHDVG010000484">
    <property type="protein sequence ID" value="KAH1169939.1"/>
    <property type="molecule type" value="Genomic_DNA"/>
</dbReference>
<gene>
    <name evidence="2" type="ORF">KIL84_000924</name>
</gene>
<name>A0A9D3WXK1_9SAUR</name>
<feature type="region of interest" description="Disordered" evidence="1">
    <location>
        <begin position="54"/>
        <end position="100"/>
    </location>
</feature>
<keyword evidence="3" id="KW-1185">Reference proteome</keyword>
<sequence>MAQSSRHTHTASHSAQHTQSLLQAHMFTSTPPTRRRALGSPLFASWWERHREGMEALSSPPPPAQGYSELDQEAGKELACGGGLSAAAPEEGSRGRHWLP</sequence>
<accession>A0A9D3WXK1</accession>
<feature type="compositionally biased region" description="Basic residues" evidence="1">
    <location>
        <begin position="1"/>
        <end position="10"/>
    </location>
</feature>
<dbReference type="Proteomes" id="UP000827986">
    <property type="component" value="Unassembled WGS sequence"/>
</dbReference>
<organism evidence="2 3">
    <name type="scientific">Mauremys mutica</name>
    <name type="common">yellowpond turtle</name>
    <dbReference type="NCBI Taxonomy" id="74926"/>
    <lineage>
        <taxon>Eukaryota</taxon>
        <taxon>Metazoa</taxon>
        <taxon>Chordata</taxon>
        <taxon>Craniata</taxon>
        <taxon>Vertebrata</taxon>
        <taxon>Euteleostomi</taxon>
        <taxon>Archelosauria</taxon>
        <taxon>Testudinata</taxon>
        <taxon>Testudines</taxon>
        <taxon>Cryptodira</taxon>
        <taxon>Durocryptodira</taxon>
        <taxon>Testudinoidea</taxon>
        <taxon>Geoemydidae</taxon>
        <taxon>Geoemydinae</taxon>
        <taxon>Mauremys</taxon>
    </lineage>
</organism>
<feature type="compositionally biased region" description="Low complexity" evidence="1">
    <location>
        <begin position="11"/>
        <end position="20"/>
    </location>
</feature>
<evidence type="ECO:0000313" key="2">
    <source>
        <dbReference type="EMBL" id="KAH1169939.1"/>
    </source>
</evidence>
<feature type="region of interest" description="Disordered" evidence="1">
    <location>
        <begin position="1"/>
        <end position="36"/>
    </location>
</feature>